<dbReference type="Pfam" id="PF20684">
    <property type="entry name" value="Fung_rhodopsin"/>
    <property type="match status" value="1"/>
</dbReference>
<feature type="region of interest" description="Disordered" evidence="6">
    <location>
        <begin position="269"/>
        <end position="303"/>
    </location>
</feature>
<dbReference type="InterPro" id="IPR052337">
    <property type="entry name" value="SAT4-like"/>
</dbReference>
<evidence type="ECO:0000313" key="9">
    <source>
        <dbReference type="EMBL" id="KAK7943818.1"/>
    </source>
</evidence>
<feature type="domain" description="Rhodopsin" evidence="8">
    <location>
        <begin position="97"/>
        <end position="237"/>
    </location>
</feature>
<keyword evidence="2 7" id="KW-0812">Transmembrane</keyword>
<dbReference type="Proteomes" id="UP001391051">
    <property type="component" value="Unassembled WGS sequence"/>
</dbReference>
<evidence type="ECO:0000259" key="8">
    <source>
        <dbReference type="Pfam" id="PF20684"/>
    </source>
</evidence>
<evidence type="ECO:0000256" key="4">
    <source>
        <dbReference type="ARBA" id="ARBA00023136"/>
    </source>
</evidence>
<feature type="transmembrane region" description="Helical" evidence="7">
    <location>
        <begin position="176"/>
        <end position="198"/>
    </location>
</feature>
<dbReference type="EMBL" id="JAQQWE010000008">
    <property type="protein sequence ID" value="KAK7943818.1"/>
    <property type="molecule type" value="Genomic_DNA"/>
</dbReference>
<dbReference type="GeneID" id="92082215"/>
<organism evidence="9 10">
    <name type="scientific">Apiospora aurea</name>
    <dbReference type="NCBI Taxonomy" id="335848"/>
    <lineage>
        <taxon>Eukaryota</taxon>
        <taxon>Fungi</taxon>
        <taxon>Dikarya</taxon>
        <taxon>Ascomycota</taxon>
        <taxon>Pezizomycotina</taxon>
        <taxon>Sordariomycetes</taxon>
        <taxon>Xylariomycetidae</taxon>
        <taxon>Amphisphaeriales</taxon>
        <taxon>Apiosporaceae</taxon>
        <taxon>Apiospora</taxon>
    </lineage>
</organism>
<dbReference type="PANTHER" id="PTHR33048">
    <property type="entry name" value="PTH11-LIKE INTEGRAL MEMBRANE PROTEIN (AFU_ORTHOLOGUE AFUA_5G11245)"/>
    <property type="match status" value="1"/>
</dbReference>
<feature type="transmembrane region" description="Helical" evidence="7">
    <location>
        <begin position="37"/>
        <end position="60"/>
    </location>
</feature>
<gene>
    <name evidence="9" type="ORF">PG986_012931</name>
</gene>
<dbReference type="PANTHER" id="PTHR33048:SF158">
    <property type="entry name" value="MEMBRANE PROTEIN PTH11-LIKE, PUTATIVE-RELATED"/>
    <property type="match status" value="1"/>
</dbReference>
<feature type="compositionally biased region" description="Polar residues" evidence="6">
    <location>
        <begin position="278"/>
        <end position="295"/>
    </location>
</feature>
<keyword evidence="10" id="KW-1185">Reference proteome</keyword>
<comment type="caution">
    <text evidence="9">The sequence shown here is derived from an EMBL/GenBank/DDBJ whole genome shotgun (WGS) entry which is preliminary data.</text>
</comment>
<evidence type="ECO:0000256" key="1">
    <source>
        <dbReference type="ARBA" id="ARBA00004141"/>
    </source>
</evidence>
<evidence type="ECO:0000256" key="5">
    <source>
        <dbReference type="ARBA" id="ARBA00038359"/>
    </source>
</evidence>
<sequence>MSSLTADLTGLDLSTIPLQENPDGSPPNYVDPPSLEATVQAVGITFGLIALALIVVRLLACRRAPRSLALDDGMLHPHLLTSLAALVLLTIGRSHKTCMGYANELFGYALPQVHLCFYHCMPHPGQPWDLRVLSNCNNLATPGLVQAGANILADIGIFALPIPVVIKLQMPLKRKVAVCGIFMTGFLALVCSAITLYYRERIIQGFDISWAGAQTQILIESEIYATIIVACMPSLAGFWKINISDTRLYKGLQSLISLAKRSSLEVKNTNHNVHEDNSSSSLDRQASADASNTNKRVQDQEVY</sequence>
<evidence type="ECO:0000313" key="10">
    <source>
        <dbReference type="Proteomes" id="UP001391051"/>
    </source>
</evidence>
<dbReference type="RefSeq" id="XP_066695849.1">
    <property type="nucleotide sequence ID" value="XM_066849153.1"/>
</dbReference>
<evidence type="ECO:0000256" key="7">
    <source>
        <dbReference type="SAM" id="Phobius"/>
    </source>
</evidence>
<comment type="subcellular location">
    <subcellularLocation>
        <location evidence="1">Membrane</location>
        <topology evidence="1">Multi-pass membrane protein</topology>
    </subcellularLocation>
</comment>
<protein>
    <submittedName>
        <fullName evidence="9">Plasma membrane protein Pth11</fullName>
    </submittedName>
</protein>
<comment type="similarity">
    <text evidence="5">Belongs to the SAT4 family.</text>
</comment>
<proteinExistence type="inferred from homology"/>
<reference evidence="9 10" key="1">
    <citation type="submission" date="2023-01" db="EMBL/GenBank/DDBJ databases">
        <title>Analysis of 21 Apiospora genomes using comparative genomics revels a genus with tremendous synthesis potential of carbohydrate active enzymes and secondary metabolites.</title>
        <authorList>
            <person name="Sorensen T."/>
        </authorList>
    </citation>
    <scope>NUCLEOTIDE SEQUENCE [LARGE SCALE GENOMIC DNA]</scope>
    <source>
        <strain evidence="9 10">CBS 24483</strain>
    </source>
</reference>
<name>A0ABR1Q1D6_9PEZI</name>
<evidence type="ECO:0000256" key="2">
    <source>
        <dbReference type="ARBA" id="ARBA00022692"/>
    </source>
</evidence>
<evidence type="ECO:0000256" key="3">
    <source>
        <dbReference type="ARBA" id="ARBA00022989"/>
    </source>
</evidence>
<keyword evidence="4 7" id="KW-0472">Membrane</keyword>
<dbReference type="InterPro" id="IPR049326">
    <property type="entry name" value="Rhodopsin_dom_fungi"/>
</dbReference>
<evidence type="ECO:0000256" key="6">
    <source>
        <dbReference type="SAM" id="MobiDB-lite"/>
    </source>
</evidence>
<accession>A0ABR1Q1D6</accession>
<keyword evidence="3 7" id="KW-1133">Transmembrane helix</keyword>